<comment type="caution">
    <text evidence="2">The sequence shown here is derived from an EMBL/GenBank/DDBJ whole genome shotgun (WGS) entry which is preliminary data.</text>
</comment>
<proteinExistence type="predicted"/>
<dbReference type="Proteomes" id="UP000266861">
    <property type="component" value="Unassembled WGS sequence"/>
</dbReference>
<protein>
    <submittedName>
        <fullName evidence="2">Uncharacterized protein</fullName>
    </submittedName>
</protein>
<evidence type="ECO:0000313" key="3">
    <source>
        <dbReference type="Proteomes" id="UP000266861"/>
    </source>
</evidence>
<evidence type="ECO:0000256" key="1">
    <source>
        <dbReference type="SAM" id="Coils"/>
    </source>
</evidence>
<dbReference type="AlphaFoldDB" id="A0A397INA3"/>
<dbReference type="EMBL" id="PQFF01000187">
    <property type="protein sequence ID" value="RHZ76312.1"/>
    <property type="molecule type" value="Genomic_DNA"/>
</dbReference>
<gene>
    <name evidence="2" type="ORF">Glove_199g116</name>
</gene>
<keyword evidence="3" id="KW-1185">Reference proteome</keyword>
<accession>A0A397INA3</accession>
<organism evidence="2 3">
    <name type="scientific">Diversispora epigaea</name>
    <dbReference type="NCBI Taxonomy" id="1348612"/>
    <lineage>
        <taxon>Eukaryota</taxon>
        <taxon>Fungi</taxon>
        <taxon>Fungi incertae sedis</taxon>
        <taxon>Mucoromycota</taxon>
        <taxon>Glomeromycotina</taxon>
        <taxon>Glomeromycetes</taxon>
        <taxon>Diversisporales</taxon>
        <taxon>Diversisporaceae</taxon>
        <taxon>Diversispora</taxon>
    </lineage>
</organism>
<evidence type="ECO:0000313" key="2">
    <source>
        <dbReference type="EMBL" id="RHZ76312.1"/>
    </source>
</evidence>
<name>A0A397INA3_9GLOM</name>
<sequence length="108" mass="12946">METLGATIKKLRIQIQKNEDYIAYLEKEITTRDNEIDILRTQCYICERENNQLQEGLAQEYEDEAERLQTTINEQRDRIDELGNEARNWYQRANQLQGCYNTVLNERD</sequence>
<keyword evidence="1" id="KW-0175">Coiled coil</keyword>
<reference evidence="2 3" key="1">
    <citation type="submission" date="2018-08" db="EMBL/GenBank/DDBJ databases">
        <title>Genome and evolution of the arbuscular mycorrhizal fungus Diversispora epigaea (formerly Glomus versiforme) and its bacterial endosymbionts.</title>
        <authorList>
            <person name="Sun X."/>
            <person name="Fei Z."/>
            <person name="Harrison M."/>
        </authorList>
    </citation>
    <scope>NUCLEOTIDE SEQUENCE [LARGE SCALE GENOMIC DNA]</scope>
    <source>
        <strain evidence="2 3">IT104</strain>
    </source>
</reference>
<feature type="coiled-coil region" evidence="1">
    <location>
        <begin position="8"/>
        <end position="92"/>
    </location>
</feature>
<dbReference type="OrthoDB" id="10255000at2759"/>